<protein>
    <submittedName>
        <fullName evidence="2">Uncharacterized protein</fullName>
    </submittedName>
</protein>
<organism evidence="2 3">
    <name type="scientific">Trachymyrmex septentrionalis</name>
    <dbReference type="NCBI Taxonomy" id="34720"/>
    <lineage>
        <taxon>Eukaryota</taxon>
        <taxon>Metazoa</taxon>
        <taxon>Ecdysozoa</taxon>
        <taxon>Arthropoda</taxon>
        <taxon>Hexapoda</taxon>
        <taxon>Insecta</taxon>
        <taxon>Pterygota</taxon>
        <taxon>Neoptera</taxon>
        <taxon>Endopterygota</taxon>
        <taxon>Hymenoptera</taxon>
        <taxon>Apocrita</taxon>
        <taxon>Aculeata</taxon>
        <taxon>Formicoidea</taxon>
        <taxon>Formicidae</taxon>
        <taxon>Myrmicinae</taxon>
        <taxon>Trachymyrmex</taxon>
    </lineage>
</organism>
<dbReference type="Proteomes" id="UP000078541">
    <property type="component" value="Unassembled WGS sequence"/>
</dbReference>
<keyword evidence="3" id="KW-1185">Reference proteome</keyword>
<feature type="compositionally biased region" description="Basic and acidic residues" evidence="1">
    <location>
        <begin position="107"/>
        <end position="119"/>
    </location>
</feature>
<feature type="region of interest" description="Disordered" evidence="1">
    <location>
        <begin position="1"/>
        <end position="23"/>
    </location>
</feature>
<accession>A0A151JYZ0</accession>
<name>A0A151JYZ0_9HYME</name>
<evidence type="ECO:0000313" key="2">
    <source>
        <dbReference type="EMBL" id="KYN41535.1"/>
    </source>
</evidence>
<gene>
    <name evidence="2" type="ORF">ALC56_04088</name>
</gene>
<proteinExistence type="predicted"/>
<feature type="compositionally biased region" description="Polar residues" evidence="1">
    <location>
        <begin position="1"/>
        <end position="10"/>
    </location>
</feature>
<dbReference type="AlphaFoldDB" id="A0A151JYZ0"/>
<evidence type="ECO:0000313" key="3">
    <source>
        <dbReference type="Proteomes" id="UP000078541"/>
    </source>
</evidence>
<sequence>MRTVKNYQRTTGRHGDFPAEHPPRGLSHCSRITPPVVHACCADYVTYCNAWNAYKQKRPPPVPQAARDVFPRQRHFHPAPRTRRKCRAGINAGEKEEVRCGGAAETGRTDAGREEGERKEEEEEEEALQADVHNVWRNVGPKWEYRCGNGNEKMPRCTAHRKNFLFTFVPACLHD</sequence>
<reference evidence="2 3" key="1">
    <citation type="submission" date="2016-03" db="EMBL/GenBank/DDBJ databases">
        <title>Trachymyrmex septentrionalis WGS genome.</title>
        <authorList>
            <person name="Nygaard S."/>
            <person name="Hu H."/>
            <person name="Boomsma J."/>
            <person name="Zhang G."/>
        </authorList>
    </citation>
    <scope>NUCLEOTIDE SEQUENCE [LARGE SCALE GENOMIC DNA]</scope>
    <source>
        <strain evidence="2">Tsep2-gDNA-1</strain>
        <tissue evidence="2">Whole body</tissue>
    </source>
</reference>
<feature type="region of interest" description="Disordered" evidence="1">
    <location>
        <begin position="97"/>
        <end position="125"/>
    </location>
</feature>
<evidence type="ECO:0000256" key="1">
    <source>
        <dbReference type="SAM" id="MobiDB-lite"/>
    </source>
</evidence>
<feature type="compositionally biased region" description="Basic and acidic residues" evidence="1">
    <location>
        <begin position="13"/>
        <end position="23"/>
    </location>
</feature>
<dbReference type="EMBL" id="KQ981463">
    <property type="protein sequence ID" value="KYN41535.1"/>
    <property type="molecule type" value="Genomic_DNA"/>
</dbReference>